<dbReference type="SMART" id="SM00530">
    <property type="entry name" value="HTH_XRE"/>
    <property type="match status" value="1"/>
</dbReference>
<dbReference type="Proteomes" id="UP000746751">
    <property type="component" value="Unassembled WGS sequence"/>
</dbReference>
<dbReference type="GO" id="GO:0003677">
    <property type="term" value="F:DNA binding"/>
    <property type="evidence" value="ECO:0007669"/>
    <property type="project" value="InterPro"/>
</dbReference>
<comment type="caution">
    <text evidence="2">The sequence shown here is derived from an EMBL/GenBank/DDBJ whole genome shotgun (WGS) entry which is preliminary data.</text>
</comment>
<organism evidence="2 3">
    <name type="scientific">Collinsella ihumii</name>
    <dbReference type="NCBI Taxonomy" id="1720204"/>
    <lineage>
        <taxon>Bacteria</taxon>
        <taxon>Bacillati</taxon>
        <taxon>Actinomycetota</taxon>
        <taxon>Coriobacteriia</taxon>
        <taxon>Coriobacteriales</taxon>
        <taxon>Coriobacteriaceae</taxon>
        <taxon>Collinsella</taxon>
    </lineage>
</organism>
<dbReference type="Pfam" id="PF01381">
    <property type="entry name" value="HTH_3"/>
    <property type="match status" value="1"/>
</dbReference>
<name>A0A921LQJ3_9ACTN</name>
<reference evidence="2" key="1">
    <citation type="journal article" date="2021" name="PeerJ">
        <title>Extensive microbial diversity within the chicken gut microbiome revealed by metagenomics and culture.</title>
        <authorList>
            <person name="Gilroy R."/>
            <person name="Ravi A."/>
            <person name="Getino M."/>
            <person name="Pursley I."/>
            <person name="Horton D.L."/>
            <person name="Alikhan N.F."/>
            <person name="Baker D."/>
            <person name="Gharbi K."/>
            <person name="Hall N."/>
            <person name="Watson M."/>
            <person name="Adriaenssens E.M."/>
            <person name="Foster-Nyarko E."/>
            <person name="Jarju S."/>
            <person name="Secka A."/>
            <person name="Antonio M."/>
            <person name="Oren A."/>
            <person name="Chaudhuri R.R."/>
            <person name="La Ragione R."/>
            <person name="Hildebrand F."/>
            <person name="Pallen M.J."/>
        </authorList>
    </citation>
    <scope>NUCLEOTIDE SEQUENCE</scope>
    <source>
        <strain evidence="2">ChiGjej2B2-7701</strain>
    </source>
</reference>
<sequence>MTSACSAHDMSLRAYDVMYLEDAMACLGGFFDYAINDYGAEAAEIADIFMASPQARQFERGAPWVVSGCSGVELFWDVSCSLGYAEPDEMAEPSFRVDRTPEYWAGWVLAYVQWRLVQPFRLLFAVLPFEELVSLYHPWHEASEQRVAALVVERWRKRFPRTNLARLRGACGLTQQKLAELSGVGLRSIQMYEQRNKDINHARGQVLQRLARTLHCRMESLLEPEFDL</sequence>
<evidence type="ECO:0000259" key="1">
    <source>
        <dbReference type="PROSITE" id="PS50943"/>
    </source>
</evidence>
<feature type="domain" description="HTH cro/C1-type" evidence="1">
    <location>
        <begin position="164"/>
        <end position="221"/>
    </location>
</feature>
<gene>
    <name evidence="2" type="ORF">K8U80_01535</name>
</gene>
<evidence type="ECO:0000313" key="3">
    <source>
        <dbReference type="Proteomes" id="UP000746751"/>
    </source>
</evidence>
<dbReference type="Gene3D" id="1.10.260.40">
    <property type="entry name" value="lambda repressor-like DNA-binding domains"/>
    <property type="match status" value="1"/>
</dbReference>
<dbReference type="EMBL" id="DYVF01000013">
    <property type="protein sequence ID" value="HJG30057.1"/>
    <property type="molecule type" value="Genomic_DNA"/>
</dbReference>
<dbReference type="PROSITE" id="PS50943">
    <property type="entry name" value="HTH_CROC1"/>
    <property type="match status" value="1"/>
</dbReference>
<protein>
    <submittedName>
        <fullName evidence="2">Helix-turn-helix transcriptional regulator</fullName>
    </submittedName>
</protein>
<reference evidence="2" key="2">
    <citation type="submission" date="2021-09" db="EMBL/GenBank/DDBJ databases">
        <authorList>
            <person name="Gilroy R."/>
        </authorList>
    </citation>
    <scope>NUCLEOTIDE SEQUENCE</scope>
    <source>
        <strain evidence="2">ChiGjej2B2-7701</strain>
    </source>
</reference>
<dbReference type="SUPFAM" id="SSF47413">
    <property type="entry name" value="lambda repressor-like DNA-binding domains"/>
    <property type="match status" value="1"/>
</dbReference>
<dbReference type="CDD" id="cd00093">
    <property type="entry name" value="HTH_XRE"/>
    <property type="match status" value="1"/>
</dbReference>
<dbReference type="InterPro" id="IPR001387">
    <property type="entry name" value="Cro/C1-type_HTH"/>
</dbReference>
<accession>A0A921LQJ3</accession>
<proteinExistence type="predicted"/>
<evidence type="ECO:0000313" key="2">
    <source>
        <dbReference type="EMBL" id="HJG30057.1"/>
    </source>
</evidence>
<dbReference type="AlphaFoldDB" id="A0A921LQJ3"/>
<dbReference type="InterPro" id="IPR010982">
    <property type="entry name" value="Lambda_DNA-bd_dom_sf"/>
</dbReference>